<comment type="similarity">
    <text evidence="2">Belongs to the GTP-binding SRP family.</text>
</comment>
<keyword evidence="15" id="KW-0969">Cilium</keyword>
<keyword evidence="6" id="KW-0547">Nucleotide-binding</keyword>
<protein>
    <recommendedName>
        <fullName evidence="3 13">Flagellar biosynthesis protein FlhF</fullName>
    </recommendedName>
</protein>
<dbReference type="EMBL" id="MASJ01000003">
    <property type="protein sequence ID" value="OCS87691.1"/>
    <property type="molecule type" value="Genomic_DNA"/>
</dbReference>
<keyword evidence="9" id="KW-0342">GTP-binding</keyword>
<dbReference type="FunFam" id="3.40.50.300:FF:000695">
    <property type="entry name" value="Flagellar biosynthesis regulator FlhF"/>
    <property type="match status" value="1"/>
</dbReference>
<keyword evidence="4" id="KW-0813">Transport</keyword>
<reference evidence="15 16" key="1">
    <citation type="submission" date="2016-07" db="EMBL/GenBank/DDBJ databases">
        <title>Caryophanon tenue genome sequencing.</title>
        <authorList>
            <person name="Verma A."/>
            <person name="Pal Y."/>
            <person name="Krishnamurthi S."/>
        </authorList>
    </citation>
    <scope>NUCLEOTIDE SEQUENCE [LARGE SCALE GENOMIC DNA]</scope>
    <source>
        <strain evidence="15 16">DSM 14152</strain>
    </source>
</reference>
<keyword evidence="15" id="KW-0966">Cell projection</keyword>
<dbReference type="STRING" id="33978.A6M13_10335"/>
<dbReference type="InterPro" id="IPR000897">
    <property type="entry name" value="SRP54_GTPase_dom"/>
</dbReference>
<dbReference type="PANTHER" id="PTHR43134:SF3">
    <property type="entry name" value="FLAGELLAR BIOSYNTHESIS PROTEIN FLHF"/>
    <property type="match status" value="1"/>
</dbReference>
<dbReference type="Gene3D" id="3.40.50.300">
    <property type="entry name" value="P-loop containing nucleotide triphosphate hydrolases"/>
    <property type="match status" value="1"/>
</dbReference>
<keyword evidence="8" id="KW-0653">Protein transport</keyword>
<dbReference type="Proteomes" id="UP000093199">
    <property type="component" value="Unassembled WGS sequence"/>
</dbReference>
<evidence type="ECO:0000256" key="8">
    <source>
        <dbReference type="ARBA" id="ARBA00022927"/>
    </source>
</evidence>
<evidence type="ECO:0000256" key="12">
    <source>
        <dbReference type="ARBA" id="ARBA00025337"/>
    </source>
</evidence>
<dbReference type="InterPro" id="IPR047040">
    <property type="entry name" value="FlhF__GTPase_dom"/>
</dbReference>
<evidence type="ECO:0000256" key="1">
    <source>
        <dbReference type="ARBA" id="ARBA00004413"/>
    </source>
</evidence>
<dbReference type="SMART" id="SM00962">
    <property type="entry name" value="SRP54"/>
    <property type="match status" value="1"/>
</dbReference>
<dbReference type="GO" id="GO:0006614">
    <property type="term" value="P:SRP-dependent cotranslational protein targeting to membrane"/>
    <property type="evidence" value="ECO:0007669"/>
    <property type="project" value="UniProtKB-UniRule"/>
</dbReference>
<dbReference type="Pfam" id="PF00448">
    <property type="entry name" value="SRP54"/>
    <property type="match status" value="1"/>
</dbReference>
<dbReference type="NCBIfam" id="TIGR03499">
    <property type="entry name" value="FlhF"/>
    <property type="match status" value="1"/>
</dbReference>
<feature type="domain" description="SRP54-type proteins GTP-binding" evidence="14">
    <location>
        <begin position="183"/>
        <end position="374"/>
    </location>
</feature>
<keyword evidence="10" id="KW-0472">Membrane</keyword>
<evidence type="ECO:0000256" key="13">
    <source>
        <dbReference type="NCBIfam" id="TIGR03499"/>
    </source>
</evidence>
<dbReference type="GO" id="GO:0005047">
    <property type="term" value="F:signal recognition particle binding"/>
    <property type="evidence" value="ECO:0007669"/>
    <property type="project" value="TreeGrafter"/>
</dbReference>
<dbReference type="InterPro" id="IPR027417">
    <property type="entry name" value="P-loop_NTPase"/>
</dbReference>
<gene>
    <name evidence="15" type="ORF">A6M13_10335</name>
</gene>
<keyword evidence="15" id="KW-0282">Flagellum</keyword>
<dbReference type="GO" id="GO:0005525">
    <property type="term" value="F:GTP binding"/>
    <property type="evidence" value="ECO:0007669"/>
    <property type="project" value="UniProtKB-UniRule"/>
</dbReference>
<evidence type="ECO:0000256" key="5">
    <source>
        <dbReference type="ARBA" id="ARBA00022475"/>
    </source>
</evidence>
<dbReference type="GO" id="GO:0015031">
    <property type="term" value="P:protein transport"/>
    <property type="evidence" value="ECO:0007669"/>
    <property type="project" value="UniProtKB-KW"/>
</dbReference>
<dbReference type="GO" id="GO:0005886">
    <property type="term" value="C:plasma membrane"/>
    <property type="evidence" value="ECO:0007669"/>
    <property type="project" value="UniProtKB-SubCell"/>
</dbReference>
<proteinExistence type="inferred from homology"/>
<keyword evidence="11" id="KW-1006">Bacterial flagellum protein export</keyword>
<evidence type="ECO:0000256" key="3">
    <source>
        <dbReference type="ARBA" id="ARBA00014919"/>
    </source>
</evidence>
<dbReference type="SUPFAM" id="SSF52540">
    <property type="entry name" value="P-loop containing nucleoside triphosphate hydrolases"/>
    <property type="match status" value="1"/>
</dbReference>
<keyword evidence="7" id="KW-1005">Bacterial flagellum biogenesis</keyword>
<dbReference type="GO" id="GO:0044781">
    <property type="term" value="P:bacterial-type flagellum organization"/>
    <property type="evidence" value="ECO:0007669"/>
    <property type="project" value="UniProtKB-UniRule"/>
</dbReference>
<sequence length="378" mass="43179">MKMKKFYAQTMPEAMLQIRQELGEEAVILSQRMITTKKFLGLVTTKQFEVTAGIDEVVKPVFDKTADFPTAVLPKQEMQVQPQPVATEQTQELRNEIADLKAMVQSMSRQQEQTKYPQELVALLQYLKQQELDDELITYIGDELFIHLRKHRNVTTAILRQEAKRILADKLKHLPFGACDASIRYVNLLGPTGVGKTTTIAKMAARTVLEQKKKVGFMTTDTYRIAAIEQLKTYASLLQAPLEVVYTSSDYAAAIERLQTQERIFIDTAGRNYKEARYIEEMKKLVSFTEETETYIVLAATSKQQDMCQIIDQFQELPFQKFVFTKLDETDSIGTIVNLMVKYNKGLAYYTSGQEVPEDIEEASIEQLMTLLFQGDIT</sequence>
<dbReference type="AlphaFoldDB" id="A0A1C0YKL7"/>
<comment type="function">
    <text evidence="12">Necessary for flagellar biosynthesis. May be involved in translocation of the flagellum.</text>
</comment>
<evidence type="ECO:0000256" key="10">
    <source>
        <dbReference type="ARBA" id="ARBA00023136"/>
    </source>
</evidence>
<keyword evidence="16" id="KW-1185">Reference proteome</keyword>
<evidence type="ECO:0000256" key="11">
    <source>
        <dbReference type="ARBA" id="ARBA00023225"/>
    </source>
</evidence>
<accession>A0A1C0YKL7</accession>
<evidence type="ECO:0000256" key="2">
    <source>
        <dbReference type="ARBA" id="ARBA00008531"/>
    </source>
</evidence>
<dbReference type="CDD" id="cd17873">
    <property type="entry name" value="FlhF"/>
    <property type="match status" value="1"/>
</dbReference>
<evidence type="ECO:0000256" key="9">
    <source>
        <dbReference type="ARBA" id="ARBA00023134"/>
    </source>
</evidence>
<evidence type="ECO:0000313" key="16">
    <source>
        <dbReference type="Proteomes" id="UP000093199"/>
    </source>
</evidence>
<comment type="subcellular location">
    <subcellularLocation>
        <location evidence="1">Cell membrane</location>
        <topology evidence="1">Peripheral membrane protein</topology>
        <orientation evidence="1">Cytoplasmic side</orientation>
    </subcellularLocation>
</comment>
<dbReference type="InterPro" id="IPR020006">
    <property type="entry name" value="FlhF"/>
</dbReference>
<dbReference type="PANTHER" id="PTHR43134">
    <property type="entry name" value="SIGNAL RECOGNITION PARTICLE RECEPTOR SUBUNIT ALPHA"/>
    <property type="match status" value="1"/>
</dbReference>
<evidence type="ECO:0000256" key="6">
    <source>
        <dbReference type="ARBA" id="ARBA00022741"/>
    </source>
</evidence>
<organism evidence="15 16">
    <name type="scientific">Caryophanon tenue</name>
    <dbReference type="NCBI Taxonomy" id="33978"/>
    <lineage>
        <taxon>Bacteria</taxon>
        <taxon>Bacillati</taxon>
        <taxon>Bacillota</taxon>
        <taxon>Bacilli</taxon>
        <taxon>Bacillales</taxon>
        <taxon>Caryophanaceae</taxon>
        <taxon>Caryophanon</taxon>
    </lineage>
</organism>
<name>A0A1C0YKL7_9BACL</name>
<evidence type="ECO:0000313" key="15">
    <source>
        <dbReference type="EMBL" id="OCS87691.1"/>
    </source>
</evidence>
<dbReference type="OrthoDB" id="9778554at2"/>
<keyword evidence="5" id="KW-1003">Cell membrane</keyword>
<dbReference type="GO" id="GO:0003924">
    <property type="term" value="F:GTPase activity"/>
    <property type="evidence" value="ECO:0007669"/>
    <property type="project" value="UniProtKB-UniRule"/>
</dbReference>
<dbReference type="Gene3D" id="1.20.120.1380">
    <property type="entry name" value="Flagellar FlhF biosynthesis protein, N domain"/>
    <property type="match status" value="1"/>
</dbReference>
<evidence type="ECO:0000259" key="14">
    <source>
        <dbReference type="SMART" id="SM00962"/>
    </source>
</evidence>
<evidence type="ECO:0000256" key="4">
    <source>
        <dbReference type="ARBA" id="ARBA00022448"/>
    </source>
</evidence>
<evidence type="ECO:0000256" key="7">
    <source>
        <dbReference type="ARBA" id="ARBA00022795"/>
    </source>
</evidence>
<comment type="caution">
    <text evidence="15">The sequence shown here is derived from an EMBL/GenBank/DDBJ whole genome shotgun (WGS) entry which is preliminary data.</text>
</comment>